<dbReference type="EMBL" id="JABEYC010000305">
    <property type="protein sequence ID" value="KAF4979341.1"/>
    <property type="molecule type" value="Genomic_DNA"/>
</dbReference>
<gene>
    <name evidence="2" type="ORF">FZEAL_4436</name>
</gene>
<keyword evidence="3" id="KW-1185">Reference proteome</keyword>
<reference evidence="2" key="1">
    <citation type="journal article" date="2020" name="BMC Genomics">
        <title>Correction to: Identification and distribution of gene clusters required for synthesis of sphingolipid metabolism inhibitors in diverse species of the filamentous fungus Fusarium.</title>
        <authorList>
            <person name="Kim H.S."/>
            <person name="Lohmar J.M."/>
            <person name="Busman M."/>
            <person name="Brown D.W."/>
            <person name="Naumann T.A."/>
            <person name="Divon H.H."/>
            <person name="Lysoe E."/>
            <person name="Uhlig S."/>
            <person name="Proctor R.H."/>
        </authorList>
    </citation>
    <scope>NUCLEOTIDE SEQUENCE</scope>
    <source>
        <strain evidence="2">NRRL 22465</strain>
    </source>
</reference>
<feature type="region of interest" description="Disordered" evidence="1">
    <location>
        <begin position="1"/>
        <end position="32"/>
    </location>
</feature>
<evidence type="ECO:0000256" key="1">
    <source>
        <dbReference type="SAM" id="MobiDB-lite"/>
    </source>
</evidence>
<protein>
    <submittedName>
        <fullName evidence="2">Uncharacterized protein</fullName>
    </submittedName>
</protein>
<evidence type="ECO:0000313" key="3">
    <source>
        <dbReference type="Proteomes" id="UP000635477"/>
    </source>
</evidence>
<sequence>MGLLTLPQGTHGATFKTSTPLHYPPEHGRRRRRSCPEFLKAAGFVLAASSDTLVLKVDLHEPSPAWCVVRRLMLQGTDCSGTWTGRASHSQHISLRGLEADVHIFGS</sequence>
<comment type="caution">
    <text evidence="2">The sequence shown here is derived from an EMBL/GenBank/DDBJ whole genome shotgun (WGS) entry which is preliminary data.</text>
</comment>
<reference evidence="2" key="2">
    <citation type="submission" date="2020-05" db="EMBL/GenBank/DDBJ databases">
        <authorList>
            <person name="Kim H.-S."/>
            <person name="Proctor R.H."/>
            <person name="Brown D.W."/>
        </authorList>
    </citation>
    <scope>NUCLEOTIDE SEQUENCE</scope>
    <source>
        <strain evidence="2">NRRL 22465</strain>
    </source>
</reference>
<name>A0A8H4XLF8_9HYPO</name>
<proteinExistence type="predicted"/>
<dbReference type="AlphaFoldDB" id="A0A8H4XLF8"/>
<organism evidence="2 3">
    <name type="scientific">Fusarium zealandicum</name>
    <dbReference type="NCBI Taxonomy" id="1053134"/>
    <lineage>
        <taxon>Eukaryota</taxon>
        <taxon>Fungi</taxon>
        <taxon>Dikarya</taxon>
        <taxon>Ascomycota</taxon>
        <taxon>Pezizomycotina</taxon>
        <taxon>Sordariomycetes</taxon>
        <taxon>Hypocreomycetidae</taxon>
        <taxon>Hypocreales</taxon>
        <taxon>Nectriaceae</taxon>
        <taxon>Fusarium</taxon>
        <taxon>Fusarium staphyleae species complex</taxon>
    </lineage>
</organism>
<accession>A0A8H4XLF8</accession>
<dbReference type="Proteomes" id="UP000635477">
    <property type="component" value="Unassembled WGS sequence"/>
</dbReference>
<evidence type="ECO:0000313" key="2">
    <source>
        <dbReference type="EMBL" id="KAF4979341.1"/>
    </source>
</evidence>